<feature type="transmembrane region" description="Helical" evidence="6">
    <location>
        <begin position="111"/>
        <end position="129"/>
    </location>
</feature>
<evidence type="ECO:0000256" key="1">
    <source>
        <dbReference type="ARBA" id="ARBA00004651"/>
    </source>
</evidence>
<feature type="transmembrane region" description="Helical" evidence="6">
    <location>
        <begin position="235"/>
        <end position="256"/>
    </location>
</feature>
<dbReference type="AlphaFoldDB" id="A0A318U9X2"/>
<dbReference type="PANTHER" id="PTHR47089:SF1">
    <property type="entry name" value="GUANOSINE ABC TRANSPORTER PERMEASE PROTEIN NUPP"/>
    <property type="match status" value="1"/>
</dbReference>
<feature type="transmembrane region" description="Helical" evidence="6">
    <location>
        <begin position="283"/>
        <end position="304"/>
    </location>
</feature>
<keyword evidence="2" id="KW-1003">Cell membrane</keyword>
<dbReference type="GO" id="GO:0022857">
    <property type="term" value="F:transmembrane transporter activity"/>
    <property type="evidence" value="ECO:0007669"/>
    <property type="project" value="InterPro"/>
</dbReference>
<evidence type="ECO:0000313" key="7">
    <source>
        <dbReference type="EMBL" id="PYF43682.1"/>
    </source>
</evidence>
<organism evidence="7 8">
    <name type="scientific">Metamycoplasma alkalescens</name>
    <dbReference type="NCBI Taxonomy" id="45363"/>
    <lineage>
        <taxon>Bacteria</taxon>
        <taxon>Bacillati</taxon>
        <taxon>Mycoplasmatota</taxon>
        <taxon>Mycoplasmoidales</taxon>
        <taxon>Metamycoplasmataceae</taxon>
        <taxon>Metamycoplasma</taxon>
    </lineage>
</organism>
<feature type="transmembrane region" description="Helical" evidence="6">
    <location>
        <begin position="141"/>
        <end position="162"/>
    </location>
</feature>
<evidence type="ECO:0000256" key="3">
    <source>
        <dbReference type="ARBA" id="ARBA00022692"/>
    </source>
</evidence>
<keyword evidence="3 6" id="KW-0812">Transmembrane</keyword>
<dbReference type="PANTHER" id="PTHR47089">
    <property type="entry name" value="ABC TRANSPORTER, PERMEASE PROTEIN"/>
    <property type="match status" value="1"/>
</dbReference>
<comment type="caution">
    <text evidence="7">The sequence shown here is derived from an EMBL/GenBank/DDBJ whole genome shotgun (WGS) entry which is preliminary data.</text>
</comment>
<dbReference type="CDD" id="cd06580">
    <property type="entry name" value="TM_PBP1_transp_TpRbsC_like"/>
    <property type="match status" value="1"/>
</dbReference>
<keyword evidence="4 6" id="KW-1133">Transmembrane helix</keyword>
<evidence type="ECO:0000256" key="6">
    <source>
        <dbReference type="SAM" id="Phobius"/>
    </source>
</evidence>
<evidence type="ECO:0000313" key="8">
    <source>
        <dbReference type="Proteomes" id="UP000247715"/>
    </source>
</evidence>
<dbReference type="EMBL" id="QKLP01000002">
    <property type="protein sequence ID" value="PYF43682.1"/>
    <property type="molecule type" value="Genomic_DNA"/>
</dbReference>
<accession>A0A318U9X2</accession>
<feature type="transmembrane region" description="Helical" evidence="6">
    <location>
        <begin position="174"/>
        <end position="192"/>
    </location>
</feature>
<dbReference type="RefSeq" id="WP_110858171.1">
    <property type="nucleotide sequence ID" value="NZ_LS991949.1"/>
</dbReference>
<reference evidence="7 8" key="1">
    <citation type="submission" date="2018-06" db="EMBL/GenBank/DDBJ databases">
        <title>Genomic Encyclopedia of Archaeal and Bacterial Type Strains, Phase II (KMG-II): from individual species to whole genera.</title>
        <authorList>
            <person name="Goeker M."/>
        </authorList>
    </citation>
    <scope>NUCLEOTIDE SEQUENCE [LARGE SCALE GENOMIC DNA]</scope>
    <source>
        <strain evidence="7 8">ATCC 29103</strain>
    </source>
</reference>
<feature type="transmembrane region" description="Helical" evidence="6">
    <location>
        <begin position="86"/>
        <end position="104"/>
    </location>
</feature>
<sequence length="641" mass="72837">MTKSKNKTPNAFSKISKWASDFIKMDKTRSAGRKIASSLWALFFGMLLAYIYIAISKGVGKSIFVNPFAIFKAIGQSFNSLNQETILKYFLVFGFSAIACALSFKAGLFNIGIPGQMMVTGIVSFSIFIKFRYNNEAPIPVHVLLISLIFSIAVAFIVGLISGTLKAYLNVHEVISTIMLNWIIVGFATLLFKQTSAPVIWNGLSPEQIKYYFADNLDGVVPGFVTISKSARQGFVIAGIIGLFVLAFSIAFVFNYTSLGYKIRMQGISKSNGKYIGVNDKRITMFVLATSAAIAGLAGFYYYVAVSTPVFSEISQPLTLGFEAIAISLLALNSPIGSLFSSLFYTAIYTSNSNLQLDPLYFEPYDIQVITSIILYMAATSIMFVNFQPINYFKRKSKLWSDKRYFANKELEKLKRKKINLITKYKNKVHHLQINANAKNYEKSIQKLKHLQELFAKKLNKVNLSITKAKLKSEQANKLFELEFQLHIAKKNKNQEEITKIKNDIKNHHLFTKKILNKEITTDFIDEEIKEKITLNKEENSQKVQIKLLRKELASLTDKHLSFAMNYKNTDDETIEYFEKINQEKNRINTQLNLLGVATKFNNKQQRKAAIKNNSFEFKKIYQHIILERTEMKKYAKGGQK</sequence>
<gene>
    <name evidence="7" type="ORF">BCF88_10251</name>
</gene>
<evidence type="ECO:0000256" key="2">
    <source>
        <dbReference type="ARBA" id="ARBA00022475"/>
    </source>
</evidence>
<feature type="transmembrane region" description="Helical" evidence="6">
    <location>
        <begin position="324"/>
        <end position="348"/>
    </location>
</feature>
<name>A0A318U9X2_9BACT</name>
<dbReference type="Pfam" id="PF02653">
    <property type="entry name" value="BPD_transp_2"/>
    <property type="match status" value="1"/>
</dbReference>
<keyword evidence="7" id="KW-0813">Transport</keyword>
<dbReference type="Proteomes" id="UP000247715">
    <property type="component" value="Unassembled WGS sequence"/>
</dbReference>
<evidence type="ECO:0000256" key="4">
    <source>
        <dbReference type="ARBA" id="ARBA00022989"/>
    </source>
</evidence>
<dbReference type="InterPro" id="IPR001851">
    <property type="entry name" value="ABC_transp_permease"/>
</dbReference>
<dbReference type="GO" id="GO:0005886">
    <property type="term" value="C:plasma membrane"/>
    <property type="evidence" value="ECO:0007669"/>
    <property type="project" value="UniProtKB-SubCell"/>
</dbReference>
<keyword evidence="7" id="KW-0762">Sugar transport</keyword>
<protein>
    <submittedName>
        <fullName evidence="7">Simple sugar transport system permease protein</fullName>
    </submittedName>
</protein>
<evidence type="ECO:0000256" key="5">
    <source>
        <dbReference type="ARBA" id="ARBA00023136"/>
    </source>
</evidence>
<keyword evidence="5 6" id="KW-0472">Membrane</keyword>
<proteinExistence type="predicted"/>
<feature type="transmembrane region" description="Helical" evidence="6">
    <location>
        <begin position="369"/>
        <end position="387"/>
    </location>
</feature>
<comment type="subcellular location">
    <subcellularLocation>
        <location evidence="1">Cell membrane</location>
        <topology evidence="1">Multi-pass membrane protein</topology>
    </subcellularLocation>
</comment>
<feature type="transmembrane region" description="Helical" evidence="6">
    <location>
        <begin position="35"/>
        <end position="55"/>
    </location>
</feature>